<gene>
    <name evidence="2" type="ORF">LTRI10_LOCUS35268</name>
</gene>
<dbReference type="AlphaFoldDB" id="A0AAV2F961"/>
<sequence length="83" mass="9300">MATEGWTRKTSREAIFGEDAGRKTRERRAAGGAHCQDKFIATNSASIEVQEVAGRMQKCDDEWRRRWVPTGVSGVLWRGVYGA</sequence>
<name>A0AAV2F961_9ROSI</name>
<evidence type="ECO:0000256" key="1">
    <source>
        <dbReference type="SAM" id="MobiDB-lite"/>
    </source>
</evidence>
<keyword evidence="3" id="KW-1185">Reference proteome</keyword>
<feature type="compositionally biased region" description="Basic and acidic residues" evidence="1">
    <location>
        <begin position="19"/>
        <end position="29"/>
    </location>
</feature>
<accession>A0AAV2F961</accession>
<feature type="compositionally biased region" description="Basic and acidic residues" evidence="1">
    <location>
        <begin position="1"/>
        <end position="12"/>
    </location>
</feature>
<protein>
    <submittedName>
        <fullName evidence="2">Uncharacterized protein</fullName>
    </submittedName>
</protein>
<organism evidence="2 3">
    <name type="scientific">Linum trigynum</name>
    <dbReference type="NCBI Taxonomy" id="586398"/>
    <lineage>
        <taxon>Eukaryota</taxon>
        <taxon>Viridiplantae</taxon>
        <taxon>Streptophyta</taxon>
        <taxon>Embryophyta</taxon>
        <taxon>Tracheophyta</taxon>
        <taxon>Spermatophyta</taxon>
        <taxon>Magnoliopsida</taxon>
        <taxon>eudicotyledons</taxon>
        <taxon>Gunneridae</taxon>
        <taxon>Pentapetalae</taxon>
        <taxon>rosids</taxon>
        <taxon>fabids</taxon>
        <taxon>Malpighiales</taxon>
        <taxon>Linaceae</taxon>
        <taxon>Linum</taxon>
    </lineage>
</organism>
<proteinExistence type="predicted"/>
<reference evidence="2 3" key="1">
    <citation type="submission" date="2024-04" db="EMBL/GenBank/DDBJ databases">
        <authorList>
            <person name="Fracassetti M."/>
        </authorList>
    </citation>
    <scope>NUCLEOTIDE SEQUENCE [LARGE SCALE GENOMIC DNA]</scope>
</reference>
<feature type="region of interest" description="Disordered" evidence="1">
    <location>
        <begin position="1"/>
        <end position="29"/>
    </location>
</feature>
<evidence type="ECO:0000313" key="2">
    <source>
        <dbReference type="EMBL" id="CAL1394789.1"/>
    </source>
</evidence>
<dbReference type="Proteomes" id="UP001497516">
    <property type="component" value="Chromosome 6"/>
</dbReference>
<dbReference type="EMBL" id="OZ034819">
    <property type="protein sequence ID" value="CAL1394789.1"/>
    <property type="molecule type" value="Genomic_DNA"/>
</dbReference>
<evidence type="ECO:0000313" key="3">
    <source>
        <dbReference type="Proteomes" id="UP001497516"/>
    </source>
</evidence>